<protein>
    <submittedName>
        <fullName evidence="1">Uncharacterized protein</fullName>
    </submittedName>
</protein>
<name>A0A0A2KET3_PENIT</name>
<comment type="caution">
    <text evidence="1">The sequence shown here is derived from an EMBL/GenBank/DDBJ whole genome shotgun (WGS) entry which is preliminary data.</text>
</comment>
<dbReference type="AlphaFoldDB" id="A0A0A2KET3"/>
<dbReference type="Proteomes" id="UP000030104">
    <property type="component" value="Unassembled WGS sequence"/>
</dbReference>
<dbReference type="PhylomeDB" id="A0A0A2KET3"/>
<organism evidence="1 2">
    <name type="scientific">Penicillium italicum</name>
    <name type="common">Blue mold</name>
    <dbReference type="NCBI Taxonomy" id="40296"/>
    <lineage>
        <taxon>Eukaryota</taxon>
        <taxon>Fungi</taxon>
        <taxon>Dikarya</taxon>
        <taxon>Ascomycota</taxon>
        <taxon>Pezizomycotina</taxon>
        <taxon>Eurotiomycetes</taxon>
        <taxon>Eurotiomycetidae</taxon>
        <taxon>Eurotiales</taxon>
        <taxon>Aspergillaceae</taxon>
        <taxon>Penicillium</taxon>
    </lineage>
</organism>
<sequence>MALQFLKPRIPILRSSLPRHLNISFLKQATFWVLKRGTFWIFLTN</sequence>
<proteinExistence type="predicted"/>
<dbReference type="HOGENOM" id="CLU_3207817_0_0_1"/>
<dbReference type="EMBL" id="JQGA01001424">
    <property type="protein sequence ID" value="KGO66327.1"/>
    <property type="molecule type" value="Genomic_DNA"/>
</dbReference>
<dbReference type="OrthoDB" id="2213137at2759"/>
<accession>A0A0A2KET3</accession>
<keyword evidence="2" id="KW-1185">Reference proteome</keyword>
<reference evidence="1 2" key="1">
    <citation type="journal article" date="2015" name="Mol. Plant Microbe Interact.">
        <title>Genome, transcriptome, and functional analyses of Penicillium expansum provide new insights into secondary metabolism and pathogenicity.</title>
        <authorList>
            <person name="Ballester A.R."/>
            <person name="Marcet-Houben M."/>
            <person name="Levin E."/>
            <person name="Sela N."/>
            <person name="Selma-Lazaro C."/>
            <person name="Carmona L."/>
            <person name="Wisniewski M."/>
            <person name="Droby S."/>
            <person name="Gonzalez-Candelas L."/>
            <person name="Gabaldon T."/>
        </authorList>
    </citation>
    <scope>NUCLEOTIDE SEQUENCE [LARGE SCALE GENOMIC DNA]</scope>
    <source>
        <strain evidence="1 2">PHI-1</strain>
    </source>
</reference>
<gene>
    <name evidence="1" type="ORF">PITC_099540</name>
</gene>
<evidence type="ECO:0000313" key="2">
    <source>
        <dbReference type="Proteomes" id="UP000030104"/>
    </source>
</evidence>
<evidence type="ECO:0000313" key="1">
    <source>
        <dbReference type="EMBL" id="KGO66327.1"/>
    </source>
</evidence>